<evidence type="ECO:0000256" key="1">
    <source>
        <dbReference type="ARBA" id="ARBA00004477"/>
    </source>
</evidence>
<dbReference type="OrthoDB" id="17366at2759"/>
<name>A0A165BC85_9APHY</name>
<evidence type="ECO:0000256" key="4">
    <source>
        <dbReference type="ARBA" id="ARBA00022692"/>
    </source>
</evidence>
<evidence type="ECO:0000256" key="7">
    <source>
        <dbReference type="ARBA" id="ARBA00023136"/>
    </source>
</evidence>
<keyword evidence="11" id="KW-1185">Reference proteome</keyword>
<comment type="pathway">
    <text evidence="2">Glycolipid biosynthesis; glycosylphosphatidylinositol-anchor biosynthesis.</text>
</comment>
<accession>A0A165BC85</accession>
<evidence type="ECO:0008006" key="12">
    <source>
        <dbReference type="Google" id="ProtNLM"/>
    </source>
</evidence>
<organism evidence="10 11">
    <name type="scientific">Laetiporus sulphureus 93-53</name>
    <dbReference type="NCBI Taxonomy" id="1314785"/>
    <lineage>
        <taxon>Eukaryota</taxon>
        <taxon>Fungi</taxon>
        <taxon>Dikarya</taxon>
        <taxon>Basidiomycota</taxon>
        <taxon>Agaricomycotina</taxon>
        <taxon>Agaricomycetes</taxon>
        <taxon>Polyporales</taxon>
        <taxon>Laetiporus</taxon>
    </lineage>
</organism>
<dbReference type="InParanoid" id="A0A165BC85"/>
<evidence type="ECO:0000256" key="5">
    <source>
        <dbReference type="ARBA" id="ARBA00022824"/>
    </source>
</evidence>
<reference evidence="10 11" key="1">
    <citation type="journal article" date="2016" name="Mol. Biol. Evol.">
        <title>Comparative Genomics of Early-Diverging Mushroom-Forming Fungi Provides Insights into the Origins of Lignocellulose Decay Capabilities.</title>
        <authorList>
            <person name="Nagy L.G."/>
            <person name="Riley R."/>
            <person name="Tritt A."/>
            <person name="Adam C."/>
            <person name="Daum C."/>
            <person name="Floudas D."/>
            <person name="Sun H."/>
            <person name="Yadav J.S."/>
            <person name="Pangilinan J."/>
            <person name="Larsson K.H."/>
            <person name="Matsuura K."/>
            <person name="Barry K."/>
            <person name="Labutti K."/>
            <person name="Kuo R."/>
            <person name="Ohm R.A."/>
            <person name="Bhattacharya S.S."/>
            <person name="Shirouzu T."/>
            <person name="Yoshinaga Y."/>
            <person name="Martin F.M."/>
            <person name="Grigoriev I.V."/>
            <person name="Hibbett D.S."/>
        </authorList>
    </citation>
    <scope>NUCLEOTIDE SEQUENCE [LARGE SCALE GENOMIC DNA]</scope>
    <source>
        <strain evidence="10 11">93-53</strain>
    </source>
</reference>
<comment type="subcellular location">
    <subcellularLocation>
        <location evidence="1">Endoplasmic reticulum membrane</location>
        <topology evidence="1">Multi-pass membrane protein</topology>
    </subcellularLocation>
</comment>
<dbReference type="GO" id="GO:0006506">
    <property type="term" value="P:GPI anchor biosynthetic process"/>
    <property type="evidence" value="ECO:0007669"/>
    <property type="project" value="UniProtKB-UniPathway"/>
</dbReference>
<evidence type="ECO:0000256" key="6">
    <source>
        <dbReference type="ARBA" id="ARBA00022989"/>
    </source>
</evidence>
<keyword evidence="4 9" id="KW-0812">Transmembrane</keyword>
<dbReference type="RefSeq" id="XP_040758460.1">
    <property type="nucleotide sequence ID" value="XM_040905196.1"/>
</dbReference>
<dbReference type="AlphaFoldDB" id="A0A165BC85"/>
<keyword evidence="7 9" id="KW-0472">Membrane</keyword>
<feature type="region of interest" description="Disordered" evidence="8">
    <location>
        <begin position="11"/>
        <end position="32"/>
    </location>
</feature>
<feature type="transmembrane region" description="Helical" evidence="9">
    <location>
        <begin position="39"/>
        <end position="60"/>
    </location>
</feature>
<dbReference type="Proteomes" id="UP000076871">
    <property type="component" value="Unassembled WGS sequence"/>
</dbReference>
<dbReference type="STRING" id="1314785.A0A165BC85"/>
<feature type="transmembrane region" description="Helical" evidence="9">
    <location>
        <begin position="155"/>
        <end position="178"/>
    </location>
</feature>
<evidence type="ECO:0000313" key="11">
    <source>
        <dbReference type="Proteomes" id="UP000076871"/>
    </source>
</evidence>
<dbReference type="Pfam" id="PF06699">
    <property type="entry name" value="PIG-F"/>
    <property type="match status" value="1"/>
</dbReference>
<gene>
    <name evidence="10" type="ORF">LAESUDRAFT_665530</name>
</gene>
<keyword evidence="3" id="KW-0337">GPI-anchor biosynthesis</keyword>
<sequence>MSLPLRLRKAKALVSQSSQTKSDPSNAEGKADASPPFPFARYISVTGVHVCLLVFTALYLPRTDLSFLISLSPFQRRHVDTGGSQDAPSDAMTLLTSNPTQTVAWMCLGTFIIQAWWSNWLKTWSVEAREAATGKQDAAELTKQKMRRRFLNDLWTFKGAFAATAIVSVAFHVVLVFFGAPIASHVFQTYYLALLLALLTIWTPAYALGPPTMGSNTESLLIRLTWIRLFAELSPRTPLERTMVYPAIGAMLGCWSGAIPIGLDWDRPWQAWPLTPAFGAIFGYIAGSLTALVTSVVTWLAETDIISSQVPAKKQKGKQR</sequence>
<dbReference type="InterPro" id="IPR009580">
    <property type="entry name" value="GPI_biosynthesis_protein_Pig-F"/>
</dbReference>
<protein>
    <recommendedName>
        <fullName evidence="12">PIG-F-domain-containing protein</fullName>
    </recommendedName>
</protein>
<feature type="compositionally biased region" description="Polar residues" evidence="8">
    <location>
        <begin position="14"/>
        <end position="25"/>
    </location>
</feature>
<dbReference type="GeneID" id="63822226"/>
<evidence type="ECO:0000313" key="10">
    <source>
        <dbReference type="EMBL" id="KZT00720.1"/>
    </source>
</evidence>
<dbReference type="EMBL" id="KV427679">
    <property type="protein sequence ID" value="KZT00720.1"/>
    <property type="molecule type" value="Genomic_DNA"/>
</dbReference>
<evidence type="ECO:0000256" key="9">
    <source>
        <dbReference type="SAM" id="Phobius"/>
    </source>
</evidence>
<evidence type="ECO:0000256" key="2">
    <source>
        <dbReference type="ARBA" id="ARBA00004687"/>
    </source>
</evidence>
<dbReference type="GO" id="GO:0005789">
    <property type="term" value="C:endoplasmic reticulum membrane"/>
    <property type="evidence" value="ECO:0007669"/>
    <property type="project" value="UniProtKB-SubCell"/>
</dbReference>
<feature type="transmembrane region" description="Helical" evidence="9">
    <location>
        <begin position="281"/>
        <end position="301"/>
    </location>
</feature>
<feature type="transmembrane region" description="Helical" evidence="9">
    <location>
        <begin position="243"/>
        <end position="261"/>
    </location>
</feature>
<evidence type="ECO:0000256" key="8">
    <source>
        <dbReference type="SAM" id="MobiDB-lite"/>
    </source>
</evidence>
<dbReference type="UniPathway" id="UPA00196"/>
<proteinExistence type="predicted"/>
<keyword evidence="5" id="KW-0256">Endoplasmic reticulum</keyword>
<feature type="transmembrane region" description="Helical" evidence="9">
    <location>
        <begin position="190"/>
        <end position="209"/>
    </location>
</feature>
<keyword evidence="6 9" id="KW-1133">Transmembrane helix</keyword>
<evidence type="ECO:0000256" key="3">
    <source>
        <dbReference type="ARBA" id="ARBA00022502"/>
    </source>
</evidence>